<protein>
    <submittedName>
        <fullName evidence="1">Uncharacterized protein</fullName>
    </submittedName>
</protein>
<dbReference type="AlphaFoldDB" id="A0A0S3RT29"/>
<accession>A0A0S3RT29</accession>
<feature type="non-terminal residue" evidence="1">
    <location>
        <position position="1"/>
    </location>
</feature>
<dbReference type="EMBL" id="AP015037">
    <property type="protein sequence ID" value="BAT83750.1"/>
    <property type="molecule type" value="Genomic_DNA"/>
</dbReference>
<dbReference type="Proteomes" id="UP000291084">
    <property type="component" value="Chromosome 4"/>
</dbReference>
<proteinExistence type="predicted"/>
<evidence type="ECO:0000313" key="2">
    <source>
        <dbReference type="Proteomes" id="UP000291084"/>
    </source>
</evidence>
<reference evidence="1 2" key="1">
    <citation type="journal article" date="2015" name="Sci. Rep.">
        <title>The power of single molecule real-time sequencing technology in the de novo assembly of a eukaryotic genome.</title>
        <authorList>
            <person name="Sakai H."/>
            <person name="Naito K."/>
            <person name="Ogiso-Tanaka E."/>
            <person name="Takahashi Y."/>
            <person name="Iseki K."/>
            <person name="Muto C."/>
            <person name="Satou K."/>
            <person name="Teruya K."/>
            <person name="Shiroma A."/>
            <person name="Shimoji M."/>
            <person name="Hirano T."/>
            <person name="Itoh T."/>
            <person name="Kaga A."/>
            <person name="Tomooka N."/>
        </authorList>
    </citation>
    <scope>NUCLEOTIDE SEQUENCE [LARGE SCALE GENOMIC DNA]</scope>
    <source>
        <strain evidence="2">cv. Shumari</strain>
    </source>
</reference>
<gene>
    <name evidence="1" type="primary">Vigan.04G096000</name>
    <name evidence="1" type="ORF">VIGAN_04096000</name>
</gene>
<evidence type="ECO:0000313" key="1">
    <source>
        <dbReference type="EMBL" id="BAT83750.1"/>
    </source>
</evidence>
<sequence>KIGKFPSHSHSFPSSQLSLSPLSLSITNHHHRAILHCLFPVYLCIDKLQSNLHASPLSPRCPTKQVRLNDKPLSVVEHKLGYSHP</sequence>
<name>A0A0S3RT29_PHAAN</name>
<organism evidence="1 2">
    <name type="scientific">Vigna angularis var. angularis</name>
    <dbReference type="NCBI Taxonomy" id="157739"/>
    <lineage>
        <taxon>Eukaryota</taxon>
        <taxon>Viridiplantae</taxon>
        <taxon>Streptophyta</taxon>
        <taxon>Embryophyta</taxon>
        <taxon>Tracheophyta</taxon>
        <taxon>Spermatophyta</taxon>
        <taxon>Magnoliopsida</taxon>
        <taxon>eudicotyledons</taxon>
        <taxon>Gunneridae</taxon>
        <taxon>Pentapetalae</taxon>
        <taxon>rosids</taxon>
        <taxon>fabids</taxon>
        <taxon>Fabales</taxon>
        <taxon>Fabaceae</taxon>
        <taxon>Papilionoideae</taxon>
        <taxon>50 kb inversion clade</taxon>
        <taxon>NPAAA clade</taxon>
        <taxon>indigoferoid/millettioid clade</taxon>
        <taxon>Phaseoleae</taxon>
        <taxon>Vigna</taxon>
    </lineage>
</organism>
<keyword evidence="2" id="KW-1185">Reference proteome</keyword>